<proteinExistence type="predicted"/>
<gene>
    <name evidence="3" type="ORF">SNAT2548_LOCUS155</name>
</gene>
<name>A0A812G4C1_9DINO</name>
<feature type="repeat" description="PPR" evidence="1">
    <location>
        <begin position="79"/>
        <end position="113"/>
    </location>
</feature>
<feature type="compositionally biased region" description="Basic and acidic residues" evidence="2">
    <location>
        <begin position="545"/>
        <end position="593"/>
    </location>
</feature>
<dbReference type="Proteomes" id="UP000604046">
    <property type="component" value="Unassembled WGS sequence"/>
</dbReference>
<reference evidence="3" key="1">
    <citation type="submission" date="2021-02" db="EMBL/GenBank/DDBJ databases">
        <authorList>
            <person name="Dougan E. K."/>
            <person name="Rhodes N."/>
            <person name="Thang M."/>
            <person name="Chan C."/>
        </authorList>
    </citation>
    <scope>NUCLEOTIDE SEQUENCE</scope>
</reference>
<evidence type="ECO:0000256" key="2">
    <source>
        <dbReference type="SAM" id="MobiDB-lite"/>
    </source>
</evidence>
<dbReference type="PROSITE" id="PS51375">
    <property type="entry name" value="PPR"/>
    <property type="match status" value="1"/>
</dbReference>
<evidence type="ECO:0000313" key="3">
    <source>
        <dbReference type="EMBL" id="CAE6912123.1"/>
    </source>
</evidence>
<dbReference type="InterPro" id="IPR002885">
    <property type="entry name" value="PPR_rpt"/>
</dbReference>
<accession>A0A812G4C1</accession>
<organism evidence="3 4">
    <name type="scientific">Symbiodinium natans</name>
    <dbReference type="NCBI Taxonomy" id="878477"/>
    <lineage>
        <taxon>Eukaryota</taxon>
        <taxon>Sar</taxon>
        <taxon>Alveolata</taxon>
        <taxon>Dinophyceae</taxon>
        <taxon>Suessiales</taxon>
        <taxon>Symbiodiniaceae</taxon>
        <taxon>Symbiodinium</taxon>
    </lineage>
</organism>
<dbReference type="Pfam" id="PF14424">
    <property type="entry name" value="Toxin-deaminase"/>
    <property type="match status" value="1"/>
</dbReference>
<dbReference type="Pfam" id="PF01535">
    <property type="entry name" value="PPR"/>
    <property type="match status" value="1"/>
</dbReference>
<sequence>MLPEGLTASLVTQNVRLAALAKAGHWARALEVLVAMREAEEAEARKPDLVSFNTTLQALESASKWEHVLALLQETPDPDLRSLGSAITACAKGGDWHRALSLMKSMQERLLTPDLPCHTAMLTAFRRSQSWALGLQYLKQLLETEKLDAVGYDAALGICEAGCWQEAVWVLEESRSQGCQPTVSGLCSAIAALKASDSPAALPYIESLYEEITQHALQQLEEMRVDCQSDAAIKLRVSRGVQTVLALDALHAEGRRSQTLEDAFREVVLRPTMLELQRSASKESSKLAGQHGLGVLFTGEALLQLGIASGHEDEWLVTAKTAIAAALDRSFPGGLPKEASARQLFSWVSHLVFQPAESGDDSAASGSGQPRRFRSNGEIVAHGLHRWPEGSDLLRPIFSSYDRSQHSERRALLKVLQRLLEQGASPGATGTVRLFSCHTPCVSCLSVFTQFQALFPNVRLVVAFSPWAETRAFWQERIYFLDLISKADEIAQEAGGLKASQKDGPKSKPEEAPPGDEGKGSASPKEEETGPAAPEASKPSQEASAESREKASDEQESKEEPGPPASKESELKEAKESKAAKAAKEAKEEVVARRSEIATAIETAWGRKNTENAPNR</sequence>
<evidence type="ECO:0000256" key="1">
    <source>
        <dbReference type="PROSITE-ProRule" id="PRU00708"/>
    </source>
</evidence>
<dbReference type="PANTHER" id="PTHR47938">
    <property type="entry name" value="RESPIRATORY COMPLEX I CHAPERONE (CIA84), PUTATIVE (AFU_ORTHOLOGUE AFUA_2G06020)-RELATED"/>
    <property type="match status" value="1"/>
</dbReference>
<comment type="caution">
    <text evidence="3">The sequence shown here is derived from an EMBL/GenBank/DDBJ whole genome shotgun (WGS) entry which is preliminary data.</text>
</comment>
<feature type="compositionally biased region" description="Basic and acidic residues" evidence="2">
    <location>
        <begin position="500"/>
        <end position="528"/>
    </location>
</feature>
<dbReference type="PANTHER" id="PTHR47938:SF35">
    <property type="entry name" value="PENTATRICOPEPTIDE REPEAT-CONTAINING PROTEIN 4, MITOCHONDRIAL-RELATED"/>
    <property type="match status" value="1"/>
</dbReference>
<evidence type="ECO:0000313" key="4">
    <source>
        <dbReference type="Proteomes" id="UP000604046"/>
    </source>
</evidence>
<dbReference type="InterPro" id="IPR011990">
    <property type="entry name" value="TPR-like_helical_dom_sf"/>
</dbReference>
<dbReference type="AlphaFoldDB" id="A0A812G4C1"/>
<protein>
    <recommendedName>
        <fullName evidence="5">Pentatricopeptide repeat-containing protein, chloroplastic</fullName>
    </recommendedName>
</protein>
<dbReference type="Gene3D" id="1.25.40.10">
    <property type="entry name" value="Tetratricopeptide repeat domain"/>
    <property type="match status" value="2"/>
</dbReference>
<evidence type="ECO:0008006" key="5">
    <source>
        <dbReference type="Google" id="ProtNLM"/>
    </source>
</evidence>
<keyword evidence="4" id="KW-1185">Reference proteome</keyword>
<dbReference type="EMBL" id="CAJNDS010000002">
    <property type="protein sequence ID" value="CAE6912123.1"/>
    <property type="molecule type" value="Genomic_DNA"/>
</dbReference>
<dbReference type="InterPro" id="IPR032721">
    <property type="entry name" value="Toxin-deaminase"/>
</dbReference>
<dbReference type="GO" id="GO:0003729">
    <property type="term" value="F:mRNA binding"/>
    <property type="evidence" value="ECO:0007669"/>
    <property type="project" value="TreeGrafter"/>
</dbReference>
<dbReference type="NCBIfam" id="TIGR00756">
    <property type="entry name" value="PPR"/>
    <property type="match status" value="1"/>
</dbReference>
<feature type="region of interest" description="Disordered" evidence="2">
    <location>
        <begin position="494"/>
        <end position="593"/>
    </location>
</feature>